<feature type="chain" id="PRO_5043032187" evidence="1">
    <location>
        <begin position="20"/>
        <end position="295"/>
    </location>
</feature>
<dbReference type="PROSITE" id="PS51762">
    <property type="entry name" value="GH16_2"/>
    <property type="match status" value="1"/>
</dbReference>
<dbReference type="GO" id="GO:0004553">
    <property type="term" value="F:hydrolase activity, hydrolyzing O-glycosyl compounds"/>
    <property type="evidence" value="ECO:0007669"/>
    <property type="project" value="InterPro"/>
</dbReference>
<dbReference type="Gene3D" id="2.60.120.200">
    <property type="match status" value="1"/>
</dbReference>
<dbReference type="SUPFAM" id="SSF49899">
    <property type="entry name" value="Concanavalin A-like lectins/glucanases"/>
    <property type="match status" value="1"/>
</dbReference>
<name>A0AAN6UBM4_9PEZI</name>
<dbReference type="InterPro" id="IPR013320">
    <property type="entry name" value="ConA-like_dom_sf"/>
</dbReference>
<accession>A0AAN6UBM4</accession>
<feature type="signal peptide" evidence="1">
    <location>
        <begin position="1"/>
        <end position="19"/>
    </location>
</feature>
<keyword evidence="4" id="KW-1185">Reference proteome</keyword>
<dbReference type="InterPro" id="IPR000757">
    <property type="entry name" value="Beta-glucanase-like"/>
</dbReference>
<dbReference type="EMBL" id="MU853223">
    <property type="protein sequence ID" value="KAK4129784.1"/>
    <property type="molecule type" value="Genomic_DNA"/>
</dbReference>
<dbReference type="GeneID" id="87831844"/>
<protein>
    <submittedName>
        <fullName evidence="3">Glycoside hydrolase family 16 protein</fullName>
    </submittedName>
</protein>
<evidence type="ECO:0000256" key="1">
    <source>
        <dbReference type="SAM" id="SignalP"/>
    </source>
</evidence>
<keyword evidence="3" id="KW-0378">Hydrolase</keyword>
<reference evidence="3" key="2">
    <citation type="submission" date="2023-05" db="EMBL/GenBank/DDBJ databases">
        <authorList>
            <consortium name="Lawrence Berkeley National Laboratory"/>
            <person name="Steindorff A."/>
            <person name="Hensen N."/>
            <person name="Bonometti L."/>
            <person name="Westerberg I."/>
            <person name="Brannstrom I.O."/>
            <person name="Guillou S."/>
            <person name="Cros-Aarteil S."/>
            <person name="Calhoun S."/>
            <person name="Haridas S."/>
            <person name="Kuo A."/>
            <person name="Mondo S."/>
            <person name="Pangilinan J."/>
            <person name="Riley R."/>
            <person name="Labutti K."/>
            <person name="Andreopoulos B."/>
            <person name="Lipzen A."/>
            <person name="Chen C."/>
            <person name="Yanf M."/>
            <person name="Daum C."/>
            <person name="Ng V."/>
            <person name="Clum A."/>
            <person name="Ohm R."/>
            <person name="Martin F."/>
            <person name="Silar P."/>
            <person name="Natvig D."/>
            <person name="Lalanne C."/>
            <person name="Gautier V."/>
            <person name="Ament-Velasquez S.L."/>
            <person name="Kruys A."/>
            <person name="Hutchinson M.I."/>
            <person name="Powell A.J."/>
            <person name="Barry K."/>
            <person name="Miller A.N."/>
            <person name="Grigoriev I.V."/>
            <person name="Debuchy R."/>
            <person name="Gladieux P."/>
            <person name="Thoren M.H."/>
            <person name="Johannesson H."/>
        </authorList>
    </citation>
    <scope>NUCLEOTIDE SEQUENCE</scope>
    <source>
        <strain evidence="3">CBS 731.68</strain>
    </source>
</reference>
<keyword evidence="1" id="KW-0732">Signal</keyword>
<dbReference type="GO" id="GO:0005975">
    <property type="term" value="P:carbohydrate metabolic process"/>
    <property type="evidence" value="ECO:0007669"/>
    <property type="project" value="InterPro"/>
</dbReference>
<evidence type="ECO:0000313" key="3">
    <source>
        <dbReference type="EMBL" id="KAK4129784.1"/>
    </source>
</evidence>
<dbReference type="Proteomes" id="UP001302602">
    <property type="component" value="Unassembled WGS sequence"/>
</dbReference>
<gene>
    <name evidence="3" type="ORF">N657DRAFT_661015</name>
</gene>
<organism evidence="3 4">
    <name type="scientific">Parathielavia appendiculata</name>
    <dbReference type="NCBI Taxonomy" id="2587402"/>
    <lineage>
        <taxon>Eukaryota</taxon>
        <taxon>Fungi</taxon>
        <taxon>Dikarya</taxon>
        <taxon>Ascomycota</taxon>
        <taxon>Pezizomycotina</taxon>
        <taxon>Sordariomycetes</taxon>
        <taxon>Sordariomycetidae</taxon>
        <taxon>Sordariales</taxon>
        <taxon>Chaetomiaceae</taxon>
        <taxon>Parathielavia</taxon>
    </lineage>
</organism>
<dbReference type="PANTHER" id="PTHR10963">
    <property type="entry name" value="GLYCOSYL HYDROLASE-RELATED"/>
    <property type="match status" value="1"/>
</dbReference>
<evidence type="ECO:0000259" key="2">
    <source>
        <dbReference type="PROSITE" id="PS51762"/>
    </source>
</evidence>
<dbReference type="PANTHER" id="PTHR10963:SF60">
    <property type="entry name" value="GRAM-NEGATIVE BACTERIA-BINDING PROTEIN 1-RELATED"/>
    <property type="match status" value="1"/>
</dbReference>
<dbReference type="Pfam" id="PF26113">
    <property type="entry name" value="GH16_XgeA"/>
    <property type="match status" value="1"/>
</dbReference>
<evidence type="ECO:0000313" key="4">
    <source>
        <dbReference type="Proteomes" id="UP001302602"/>
    </source>
</evidence>
<proteinExistence type="predicted"/>
<dbReference type="CDD" id="cd02182">
    <property type="entry name" value="GH16_Strep_laminarinase_like"/>
    <property type="match status" value="1"/>
</dbReference>
<dbReference type="RefSeq" id="XP_062653555.1">
    <property type="nucleotide sequence ID" value="XM_062795075.1"/>
</dbReference>
<comment type="caution">
    <text evidence="3">The sequence shown here is derived from an EMBL/GenBank/DDBJ whole genome shotgun (WGS) entry which is preliminary data.</text>
</comment>
<reference evidence="3" key="1">
    <citation type="journal article" date="2023" name="Mol. Phylogenet. Evol.">
        <title>Genome-scale phylogeny and comparative genomics of the fungal order Sordariales.</title>
        <authorList>
            <person name="Hensen N."/>
            <person name="Bonometti L."/>
            <person name="Westerberg I."/>
            <person name="Brannstrom I.O."/>
            <person name="Guillou S."/>
            <person name="Cros-Aarteil S."/>
            <person name="Calhoun S."/>
            <person name="Haridas S."/>
            <person name="Kuo A."/>
            <person name="Mondo S."/>
            <person name="Pangilinan J."/>
            <person name="Riley R."/>
            <person name="LaButti K."/>
            <person name="Andreopoulos B."/>
            <person name="Lipzen A."/>
            <person name="Chen C."/>
            <person name="Yan M."/>
            <person name="Daum C."/>
            <person name="Ng V."/>
            <person name="Clum A."/>
            <person name="Steindorff A."/>
            <person name="Ohm R.A."/>
            <person name="Martin F."/>
            <person name="Silar P."/>
            <person name="Natvig D.O."/>
            <person name="Lalanne C."/>
            <person name="Gautier V."/>
            <person name="Ament-Velasquez S.L."/>
            <person name="Kruys A."/>
            <person name="Hutchinson M.I."/>
            <person name="Powell A.J."/>
            <person name="Barry K."/>
            <person name="Miller A.N."/>
            <person name="Grigoriev I.V."/>
            <person name="Debuchy R."/>
            <person name="Gladieux P."/>
            <person name="Hiltunen Thoren M."/>
            <person name="Johannesson H."/>
        </authorList>
    </citation>
    <scope>NUCLEOTIDE SEQUENCE</scope>
    <source>
        <strain evidence="3">CBS 731.68</strain>
    </source>
</reference>
<sequence>MGFRNILSGLALGLPLVLGAIPSIPGFNLTWGEDFTGNAGSLPSPAHWIIDTGHSYPGGPANWGTGEIQAYTSSTNNLRLNGNGRLQIIAIRESHGGWTSARIESQRADFVCRKGGKMRIEASLNLPAVPQPIGYWPAFWTLGAAYRGQYWNWPGIGEFDIMENVNGINRVWGVLHCGANPGGPCFETDGRPNSRECPGAPCQGNLHTYTFEVDRTQQQLEAIRWFVDGILFHQIVSTDLPPDTWAQAVHKPHFILLNLAIGGAFPNKNYGNTTPLPTTTSGGVLEAEYIAVYNN</sequence>
<dbReference type="InterPro" id="IPR050546">
    <property type="entry name" value="Glycosyl_Hydrlase_16"/>
</dbReference>
<feature type="domain" description="GH16" evidence="2">
    <location>
        <begin position="29"/>
        <end position="295"/>
    </location>
</feature>
<dbReference type="AlphaFoldDB" id="A0AAN6UBM4"/>